<accession>A0A543FPA5</accession>
<dbReference type="OrthoDB" id="9800988at2"/>
<evidence type="ECO:0000313" key="4">
    <source>
        <dbReference type="Proteomes" id="UP000319818"/>
    </source>
</evidence>
<keyword evidence="1" id="KW-0378">Hydrolase</keyword>
<dbReference type="AlphaFoldDB" id="A0A543FPA5"/>
<dbReference type="InterPro" id="IPR029058">
    <property type="entry name" value="AB_hydrolase_fold"/>
</dbReference>
<gene>
    <name evidence="3" type="ORF">FB388_7090</name>
</gene>
<reference evidence="3 4" key="1">
    <citation type="submission" date="2019-06" db="EMBL/GenBank/DDBJ databases">
        <title>Sequencing the genomes of 1000 actinobacteria strains.</title>
        <authorList>
            <person name="Klenk H.-P."/>
        </authorList>
    </citation>
    <scope>NUCLEOTIDE SEQUENCE [LARGE SCALE GENOMIC DNA]</scope>
    <source>
        <strain evidence="3 4">DSM 45511</strain>
    </source>
</reference>
<comment type="caution">
    <text evidence="3">The sequence shown here is derived from an EMBL/GenBank/DDBJ whole genome shotgun (WGS) entry which is preliminary data.</text>
</comment>
<dbReference type="PRINTS" id="PR00111">
    <property type="entry name" value="ABHYDROLASE"/>
</dbReference>
<evidence type="ECO:0000313" key="3">
    <source>
        <dbReference type="EMBL" id="TQM35651.1"/>
    </source>
</evidence>
<dbReference type="InterPro" id="IPR000073">
    <property type="entry name" value="AB_hydrolase_1"/>
</dbReference>
<evidence type="ECO:0000259" key="2">
    <source>
        <dbReference type="Pfam" id="PF00561"/>
    </source>
</evidence>
<sequence length="293" mass="30306">MTTTRFLTRPGGRRIAVRDLTPDAPADAPVVLFCHIAPGSGEFDPDPEVTAARGVRLITVDRPGYGGSEPAGDEFASVGLVTDDAIAVLEDVLAPGATAGVVGWSAGGRVALSVAARRPDLVSRVAVIGTPAPDDAVSWIPEEYKAGIEALRGASAADAHAALTAAMGPMVESLAGDDRFAVLGVGEADGAVMARPGVADRLRGMVDEAFAQGAAGMVADVAGYTLQPWGFEPADVTADVLLGYGADDPLGEPHGRWWEQELPKAHLEVVPDVGHVVVVPFWDRALEHVTPGR</sequence>
<dbReference type="GO" id="GO:0016020">
    <property type="term" value="C:membrane"/>
    <property type="evidence" value="ECO:0007669"/>
    <property type="project" value="TreeGrafter"/>
</dbReference>
<proteinExistence type="predicted"/>
<dbReference type="PANTHER" id="PTHR43798:SF31">
    <property type="entry name" value="AB HYDROLASE SUPERFAMILY PROTEIN YCLE"/>
    <property type="match status" value="1"/>
</dbReference>
<dbReference type="SUPFAM" id="SSF53474">
    <property type="entry name" value="alpha/beta-Hydrolases"/>
    <property type="match status" value="1"/>
</dbReference>
<dbReference type="RefSeq" id="WP_142106966.1">
    <property type="nucleotide sequence ID" value="NZ_VFPH01000003.1"/>
</dbReference>
<dbReference type="PANTHER" id="PTHR43798">
    <property type="entry name" value="MONOACYLGLYCEROL LIPASE"/>
    <property type="match status" value="1"/>
</dbReference>
<dbReference type="GO" id="GO:0016787">
    <property type="term" value="F:hydrolase activity"/>
    <property type="evidence" value="ECO:0007669"/>
    <property type="project" value="UniProtKB-KW"/>
</dbReference>
<dbReference type="InterPro" id="IPR050266">
    <property type="entry name" value="AB_hydrolase_sf"/>
</dbReference>
<dbReference type="Gene3D" id="3.40.50.1820">
    <property type="entry name" value="alpha/beta hydrolase"/>
    <property type="match status" value="1"/>
</dbReference>
<name>A0A543FPA5_9PSEU</name>
<organism evidence="3 4">
    <name type="scientific">Pseudonocardia cypriaca</name>
    <dbReference type="NCBI Taxonomy" id="882449"/>
    <lineage>
        <taxon>Bacteria</taxon>
        <taxon>Bacillati</taxon>
        <taxon>Actinomycetota</taxon>
        <taxon>Actinomycetes</taxon>
        <taxon>Pseudonocardiales</taxon>
        <taxon>Pseudonocardiaceae</taxon>
        <taxon>Pseudonocardia</taxon>
    </lineage>
</organism>
<keyword evidence="4" id="KW-1185">Reference proteome</keyword>
<protein>
    <submittedName>
        <fullName evidence="3">Pimeloyl-ACP methyl ester carboxylesterase</fullName>
    </submittedName>
</protein>
<dbReference type="Proteomes" id="UP000319818">
    <property type="component" value="Unassembled WGS sequence"/>
</dbReference>
<dbReference type="EMBL" id="VFPH01000003">
    <property type="protein sequence ID" value="TQM35651.1"/>
    <property type="molecule type" value="Genomic_DNA"/>
</dbReference>
<feature type="domain" description="AB hydrolase-1" evidence="2">
    <location>
        <begin position="29"/>
        <end position="277"/>
    </location>
</feature>
<dbReference type="Pfam" id="PF00561">
    <property type="entry name" value="Abhydrolase_1"/>
    <property type="match status" value="1"/>
</dbReference>
<evidence type="ECO:0000256" key="1">
    <source>
        <dbReference type="ARBA" id="ARBA00022801"/>
    </source>
</evidence>